<dbReference type="OrthoDB" id="8421746at2"/>
<accession>A0A1I3HYA2</accession>
<feature type="chain" id="PRO_5011526905" evidence="1">
    <location>
        <begin position="22"/>
        <end position="248"/>
    </location>
</feature>
<gene>
    <name evidence="2" type="ORF">SAMN04488095_0746</name>
</gene>
<dbReference type="AlphaFoldDB" id="A0A1I3HYA2"/>
<sequence length="248" mass="26659">MTGWRLALALAAALRATALQAQETLLTLTLSGDLWRQGGVVRLFALPTPAADIPDTIPPTATVTDRYSEVQLRFPETGTYRFRFAAPAEASQSAATELMSVMGGATPMTQGFTGQIPDGGLVVRVLPLAEHAGDSADSRQQAAWGIVEGYDAKPPADARSARVLAALMYERPWRDVGLSCSGTGRVQVCAMPAAFADDLDAAWWRDIARARLDRMRDRAVAACYDSGWSVARCEAVPDTDEPTYRPAD</sequence>
<evidence type="ECO:0000313" key="3">
    <source>
        <dbReference type="Proteomes" id="UP000199110"/>
    </source>
</evidence>
<feature type="signal peptide" evidence="1">
    <location>
        <begin position="1"/>
        <end position="21"/>
    </location>
</feature>
<reference evidence="2 3" key="1">
    <citation type="submission" date="2016-10" db="EMBL/GenBank/DDBJ databases">
        <authorList>
            <person name="de Groot N.N."/>
        </authorList>
    </citation>
    <scope>NUCLEOTIDE SEQUENCE [LARGE SCALE GENOMIC DNA]</scope>
    <source>
        <strain evidence="2 3">DSM 19073</strain>
    </source>
</reference>
<protein>
    <submittedName>
        <fullName evidence="2">Uncharacterized protein</fullName>
    </submittedName>
</protein>
<keyword evidence="1" id="KW-0732">Signal</keyword>
<proteinExistence type="predicted"/>
<name>A0A1I3HYA2_9RHOB</name>
<keyword evidence="3" id="KW-1185">Reference proteome</keyword>
<dbReference type="RefSeq" id="WP_092777233.1">
    <property type="nucleotide sequence ID" value="NZ_FORA01000001.1"/>
</dbReference>
<evidence type="ECO:0000256" key="1">
    <source>
        <dbReference type="SAM" id="SignalP"/>
    </source>
</evidence>
<dbReference type="Proteomes" id="UP000199110">
    <property type="component" value="Unassembled WGS sequence"/>
</dbReference>
<dbReference type="STRING" id="390807.SAMN04488095_0746"/>
<evidence type="ECO:0000313" key="2">
    <source>
        <dbReference type="EMBL" id="SFI40622.1"/>
    </source>
</evidence>
<dbReference type="EMBL" id="FORA01000001">
    <property type="protein sequence ID" value="SFI40622.1"/>
    <property type="molecule type" value="Genomic_DNA"/>
</dbReference>
<organism evidence="2 3">
    <name type="scientific">Jannaschia pohangensis</name>
    <dbReference type="NCBI Taxonomy" id="390807"/>
    <lineage>
        <taxon>Bacteria</taxon>
        <taxon>Pseudomonadati</taxon>
        <taxon>Pseudomonadota</taxon>
        <taxon>Alphaproteobacteria</taxon>
        <taxon>Rhodobacterales</taxon>
        <taxon>Roseobacteraceae</taxon>
        <taxon>Jannaschia</taxon>
    </lineage>
</organism>